<feature type="non-terminal residue" evidence="15">
    <location>
        <position position="1"/>
    </location>
</feature>
<evidence type="ECO:0000313" key="15">
    <source>
        <dbReference type="EMBL" id="CEK70694.1"/>
    </source>
</evidence>
<evidence type="ECO:0000256" key="11">
    <source>
        <dbReference type="SAM" id="MobiDB-lite"/>
    </source>
</evidence>
<keyword evidence="5" id="KW-0732">Signal</keyword>
<evidence type="ECO:0000256" key="4">
    <source>
        <dbReference type="ARBA" id="ARBA00022692"/>
    </source>
</evidence>
<feature type="transmembrane region" description="Helical" evidence="12">
    <location>
        <begin position="343"/>
        <end position="366"/>
    </location>
</feature>
<keyword evidence="4 12" id="KW-0812">Transmembrane</keyword>
<dbReference type="GO" id="GO:0004930">
    <property type="term" value="F:G protein-coupled receptor activity"/>
    <property type="evidence" value="ECO:0007669"/>
    <property type="project" value="InterPro"/>
</dbReference>
<dbReference type="PROSITE" id="PS00650">
    <property type="entry name" value="G_PROTEIN_RECEP_F2_2"/>
    <property type="match status" value="1"/>
</dbReference>
<evidence type="ECO:0000259" key="13">
    <source>
        <dbReference type="PROSITE" id="PS50221"/>
    </source>
</evidence>
<feature type="transmembrane region" description="Helical" evidence="12">
    <location>
        <begin position="227"/>
        <end position="249"/>
    </location>
</feature>
<dbReference type="CDD" id="cd15040">
    <property type="entry name" value="7tmB2_Adhesion"/>
    <property type="match status" value="1"/>
</dbReference>
<evidence type="ECO:0008006" key="16">
    <source>
        <dbReference type="Google" id="ProtNLM"/>
    </source>
</evidence>
<feature type="region of interest" description="Disordered" evidence="11">
    <location>
        <begin position="479"/>
        <end position="544"/>
    </location>
</feature>
<dbReference type="PROSITE" id="PS50221">
    <property type="entry name" value="GAIN_B"/>
    <property type="match status" value="1"/>
</dbReference>
<feature type="transmembrane region" description="Helical" evidence="12">
    <location>
        <begin position="157"/>
        <end position="176"/>
    </location>
</feature>
<feature type="compositionally biased region" description="Polar residues" evidence="11">
    <location>
        <begin position="571"/>
        <end position="586"/>
    </location>
</feature>
<dbReference type="GO" id="GO:0016020">
    <property type="term" value="C:membrane"/>
    <property type="evidence" value="ECO:0007669"/>
    <property type="project" value="UniProtKB-SubCell"/>
</dbReference>
<reference evidence="15" key="1">
    <citation type="submission" date="2014-12" db="EMBL/GenBank/DDBJ databases">
        <title>Insight into the proteome of Arion vulgaris.</title>
        <authorList>
            <person name="Aradska J."/>
            <person name="Bulat T."/>
            <person name="Smidak R."/>
            <person name="Sarate P."/>
            <person name="Gangsoo J."/>
            <person name="Sialana F."/>
            <person name="Bilban M."/>
            <person name="Lubec G."/>
        </authorList>
    </citation>
    <scope>NUCLEOTIDE SEQUENCE</scope>
    <source>
        <tissue evidence="15">Skin</tissue>
    </source>
</reference>
<dbReference type="PRINTS" id="PR00249">
    <property type="entry name" value="GPCRSECRETIN"/>
</dbReference>
<dbReference type="InterPro" id="IPR017983">
    <property type="entry name" value="GPCR_2_secretin-like_CS"/>
</dbReference>
<dbReference type="Pfam" id="PF01825">
    <property type="entry name" value="GPS"/>
    <property type="match status" value="1"/>
</dbReference>
<dbReference type="InterPro" id="IPR017981">
    <property type="entry name" value="GPCR_2-like_7TM"/>
</dbReference>
<dbReference type="PANTHER" id="PTHR45692:SF1">
    <property type="entry name" value="G-PROTEIN COUPLED RECEPTORS FAMILY 2 PROFILE 2 DOMAIN-CONTAINING PROTEIN"/>
    <property type="match status" value="1"/>
</dbReference>
<evidence type="ECO:0000256" key="12">
    <source>
        <dbReference type="SAM" id="Phobius"/>
    </source>
</evidence>
<evidence type="ECO:0000256" key="2">
    <source>
        <dbReference type="ARBA" id="ARBA00007343"/>
    </source>
</evidence>
<evidence type="ECO:0000256" key="7">
    <source>
        <dbReference type="ARBA" id="ARBA00023136"/>
    </source>
</evidence>
<feature type="domain" description="GAIN-B" evidence="13">
    <location>
        <begin position="1"/>
        <end position="97"/>
    </location>
</feature>
<dbReference type="GO" id="GO:0007166">
    <property type="term" value="P:cell surface receptor signaling pathway"/>
    <property type="evidence" value="ECO:0007669"/>
    <property type="project" value="InterPro"/>
</dbReference>
<comment type="similarity">
    <text evidence="2">Belongs to the G-protein coupled receptor 2 family. Adhesion G-protein coupled receptor (ADGR) subfamily.</text>
</comment>
<evidence type="ECO:0000259" key="14">
    <source>
        <dbReference type="PROSITE" id="PS50261"/>
    </source>
</evidence>
<feature type="domain" description="G-protein coupled receptors family 2 profile 2" evidence="14">
    <location>
        <begin position="106"/>
        <end position="367"/>
    </location>
</feature>
<evidence type="ECO:0000256" key="9">
    <source>
        <dbReference type="ARBA" id="ARBA00023170"/>
    </source>
</evidence>
<keyword evidence="6 12" id="KW-1133">Transmembrane helix</keyword>
<dbReference type="Pfam" id="PF00002">
    <property type="entry name" value="7tm_2"/>
    <property type="match status" value="1"/>
</dbReference>
<dbReference type="AlphaFoldDB" id="A0A0B6ZPX9"/>
<dbReference type="InterPro" id="IPR057244">
    <property type="entry name" value="GAIN_B"/>
</dbReference>
<organism evidence="15">
    <name type="scientific">Arion vulgaris</name>
    <dbReference type="NCBI Taxonomy" id="1028688"/>
    <lineage>
        <taxon>Eukaryota</taxon>
        <taxon>Metazoa</taxon>
        <taxon>Spiralia</taxon>
        <taxon>Lophotrochozoa</taxon>
        <taxon>Mollusca</taxon>
        <taxon>Gastropoda</taxon>
        <taxon>Heterobranchia</taxon>
        <taxon>Euthyneura</taxon>
        <taxon>Panpulmonata</taxon>
        <taxon>Eupulmonata</taxon>
        <taxon>Stylommatophora</taxon>
        <taxon>Helicina</taxon>
        <taxon>Arionoidea</taxon>
        <taxon>Arionidae</taxon>
        <taxon>Arion</taxon>
    </lineage>
</organism>
<feature type="region of interest" description="Disordered" evidence="11">
    <location>
        <begin position="568"/>
        <end position="607"/>
    </location>
</feature>
<keyword evidence="9" id="KW-0675">Receptor</keyword>
<dbReference type="EMBL" id="HACG01023829">
    <property type="protein sequence ID" value="CEK70694.1"/>
    <property type="molecule type" value="Transcribed_RNA"/>
</dbReference>
<dbReference type="InterPro" id="IPR000203">
    <property type="entry name" value="GPS"/>
</dbReference>
<evidence type="ECO:0000256" key="6">
    <source>
        <dbReference type="ARBA" id="ARBA00022989"/>
    </source>
</evidence>
<dbReference type="PANTHER" id="PTHR45692">
    <property type="entry name" value="G_PROTEIN_RECEP_F2_4 DOMAIN-CONTAINING PROTEIN"/>
    <property type="match status" value="1"/>
</dbReference>
<feature type="compositionally biased region" description="Polar residues" evidence="11">
    <location>
        <begin position="479"/>
        <end position="491"/>
    </location>
</feature>
<feature type="compositionally biased region" description="Polar residues" evidence="11">
    <location>
        <begin position="499"/>
        <end position="524"/>
    </location>
</feature>
<protein>
    <recommendedName>
        <fullName evidence="16">G-protein coupled receptors family 2 profile 2 domain-containing protein</fullName>
    </recommendedName>
</protein>
<dbReference type="SMART" id="SM00303">
    <property type="entry name" value="GPS"/>
    <property type="match status" value="1"/>
</dbReference>
<dbReference type="InterPro" id="IPR046338">
    <property type="entry name" value="GAIN_dom_sf"/>
</dbReference>
<keyword evidence="10" id="KW-0325">Glycoprotein</keyword>
<dbReference type="Gene3D" id="2.60.220.50">
    <property type="match status" value="1"/>
</dbReference>
<feature type="transmembrane region" description="Helical" evidence="12">
    <location>
        <begin position="196"/>
        <end position="220"/>
    </location>
</feature>
<dbReference type="InterPro" id="IPR000539">
    <property type="entry name" value="Frizzled/Smoothened_7TM"/>
</dbReference>
<feature type="transmembrane region" description="Helical" evidence="12">
    <location>
        <begin position="318"/>
        <end position="337"/>
    </location>
</feature>
<feature type="compositionally biased region" description="Polar residues" evidence="11">
    <location>
        <begin position="533"/>
        <end position="544"/>
    </location>
</feature>
<evidence type="ECO:0000256" key="8">
    <source>
        <dbReference type="ARBA" id="ARBA00023157"/>
    </source>
</evidence>
<comment type="subcellular location">
    <subcellularLocation>
        <location evidence="1">Membrane</location>
        <topology evidence="1">Multi-pass membrane protein</topology>
    </subcellularLocation>
</comment>
<dbReference type="SMART" id="SM01330">
    <property type="entry name" value="Frizzled"/>
    <property type="match status" value="1"/>
</dbReference>
<gene>
    <name evidence="15" type="primary">ORF75256</name>
</gene>
<evidence type="ECO:0000256" key="1">
    <source>
        <dbReference type="ARBA" id="ARBA00004141"/>
    </source>
</evidence>
<dbReference type="InterPro" id="IPR000832">
    <property type="entry name" value="GPCR_2_secretin-like"/>
</dbReference>
<feature type="transmembrane region" description="Helical" evidence="12">
    <location>
        <begin position="269"/>
        <end position="297"/>
    </location>
</feature>
<comment type="similarity">
    <text evidence="3">Belongs to the G-protein coupled receptor Fz/Smo family.</text>
</comment>
<proteinExistence type="inferred from homology"/>
<dbReference type="Gene3D" id="1.20.1070.10">
    <property type="entry name" value="Rhodopsin 7-helix transmembrane proteins"/>
    <property type="match status" value="1"/>
</dbReference>
<name>A0A0B6ZPX9_9EUPU</name>
<keyword evidence="7 12" id="KW-0472">Membrane</keyword>
<evidence type="ECO:0000256" key="10">
    <source>
        <dbReference type="ARBA" id="ARBA00023180"/>
    </source>
</evidence>
<evidence type="ECO:0000256" key="3">
    <source>
        <dbReference type="ARBA" id="ARBA00008077"/>
    </source>
</evidence>
<dbReference type="SUPFAM" id="SSF81321">
    <property type="entry name" value="Family A G protein-coupled receptor-like"/>
    <property type="match status" value="1"/>
</dbReference>
<sequence length="637" mass="70701">QRKHSQITSKINSRVISANIPGVVIKKLKKNITLSFTHNDDNATNLKCVFWDENLFNGTGDWSNEGCSIVRSSSEGTICTCNHLTNFALLFNLYGEPVPDKHQEILSIISFIGCGISVLALLLTLLTYSIFRKMTQNSKSDHKKPSRKLRRDNPSKILINLCLALLFSNLIFLIGMRDYTFVNTAACKAVAVLQHYFLLSSLTWMAVEAFYMYLALILVFKTYFTHFILKCSLVGWGVPLLIVVLTLGINATENYGKLESGLCWLKDYAFFAAFVGPVCLILLINCLAFVLVIRQLISMSSIQVNKKEKNSTIQRLRGAVGVVILLGLTWIFAIFAIGQANVAFYYLFAVFNSMQGLFIFIFYCLLKKDAVMSWKRMLPCFEEYGEKSQSSSNSRAITAITVPEDVTATRGAHHHQLVKLSSSSKTGSSTFLEKNAVSVASTLIDSRKNSYFSSANNNNPNDNSDTEIVASAAIYNQNSSPLLQQEQQDSPVSRVGRLSSCTSPEYNKQSMHHSSLSELSYTENNDNDDPAPSKNQNPSHSELQSLVSSDADCITATLSKDISFSKPAVISPSTSTDYDALQQESPENSHEKIDSSTILSSESKGEVDYSGQAKVREIIIKFEQPISETIDPFTTHL</sequence>
<keyword evidence="8" id="KW-1015">Disulfide bond</keyword>
<dbReference type="FunFam" id="1.20.1070.10:FF:000058">
    <property type="entry name" value="Adhesion G protein-coupled receptor F5"/>
    <property type="match status" value="1"/>
</dbReference>
<dbReference type="PROSITE" id="PS50261">
    <property type="entry name" value="G_PROTEIN_RECEP_F2_4"/>
    <property type="match status" value="1"/>
</dbReference>
<accession>A0A0B6ZPX9</accession>
<feature type="transmembrane region" description="Helical" evidence="12">
    <location>
        <begin position="105"/>
        <end position="131"/>
    </location>
</feature>
<evidence type="ECO:0000256" key="5">
    <source>
        <dbReference type="ARBA" id="ARBA00022729"/>
    </source>
</evidence>